<proteinExistence type="predicted"/>
<keyword evidence="2" id="KW-1185">Reference proteome</keyword>
<dbReference type="EMBL" id="FMAG01000014">
    <property type="protein sequence ID" value="SCB49879.1"/>
    <property type="molecule type" value="Genomic_DNA"/>
</dbReference>
<reference evidence="2" key="1">
    <citation type="submission" date="2016-08" db="EMBL/GenBank/DDBJ databases">
        <authorList>
            <person name="Varghese N."/>
            <person name="Submissions Spin"/>
        </authorList>
    </citation>
    <scope>NUCLEOTIDE SEQUENCE [LARGE SCALE GENOMIC DNA]</scope>
    <source>
        <strain evidence="2">HAMBI 2975</strain>
    </source>
</reference>
<name>A0A1C3XCE8_9HYPH</name>
<protein>
    <submittedName>
        <fullName evidence="1">Uncharacterized protein</fullName>
    </submittedName>
</protein>
<organism evidence="1 2">
    <name type="scientific">Rhizobium multihospitium</name>
    <dbReference type="NCBI Taxonomy" id="410764"/>
    <lineage>
        <taxon>Bacteria</taxon>
        <taxon>Pseudomonadati</taxon>
        <taxon>Pseudomonadota</taxon>
        <taxon>Alphaproteobacteria</taxon>
        <taxon>Hyphomicrobiales</taxon>
        <taxon>Rhizobiaceae</taxon>
        <taxon>Rhizobium/Agrobacterium group</taxon>
        <taxon>Rhizobium</taxon>
    </lineage>
</organism>
<sequence>MATSTRRYAVRQEMDFSWTVYDIFTGVPAKPSTWELENLPEKEAQVFCAILNEKDAARRIIRDSK</sequence>
<gene>
    <name evidence="1" type="ORF">GA0061103_0706</name>
</gene>
<evidence type="ECO:0000313" key="1">
    <source>
        <dbReference type="EMBL" id="SCB49879.1"/>
    </source>
</evidence>
<dbReference type="AlphaFoldDB" id="A0A1C3XCE8"/>
<evidence type="ECO:0000313" key="2">
    <source>
        <dbReference type="Proteomes" id="UP000199101"/>
    </source>
</evidence>
<dbReference type="Proteomes" id="UP000199101">
    <property type="component" value="Unassembled WGS sequence"/>
</dbReference>
<accession>A0A1C3XCE8</accession>